<dbReference type="Pfam" id="PF26136">
    <property type="entry name" value="SCO6045_C"/>
    <property type="match status" value="1"/>
</dbReference>
<reference evidence="2 3" key="1">
    <citation type="submission" date="2020-07" db="EMBL/GenBank/DDBJ databases">
        <title>Sequencing the genomes of 1000 actinobacteria strains.</title>
        <authorList>
            <person name="Klenk H.-P."/>
        </authorList>
    </citation>
    <scope>NUCLEOTIDE SEQUENCE [LARGE SCALE GENOMIC DNA]</scope>
    <source>
        <strain evidence="2 3">DSM 42178</strain>
    </source>
</reference>
<protein>
    <recommendedName>
        <fullName evidence="1">SCO6045-like C-terminal domain-containing protein</fullName>
    </recommendedName>
</protein>
<dbReference type="AlphaFoldDB" id="A0A853A1D1"/>
<organism evidence="2 3">
    <name type="scientific">Allostreptomyces psammosilenae</name>
    <dbReference type="NCBI Taxonomy" id="1892865"/>
    <lineage>
        <taxon>Bacteria</taxon>
        <taxon>Bacillati</taxon>
        <taxon>Actinomycetota</taxon>
        <taxon>Actinomycetes</taxon>
        <taxon>Kitasatosporales</taxon>
        <taxon>Streptomycetaceae</taxon>
        <taxon>Allostreptomyces</taxon>
    </lineage>
</organism>
<comment type="caution">
    <text evidence="2">The sequence shown here is derived from an EMBL/GenBank/DDBJ whole genome shotgun (WGS) entry which is preliminary data.</text>
</comment>
<gene>
    <name evidence="2" type="ORF">FHU37_004976</name>
</gene>
<name>A0A853A1D1_9ACTN</name>
<evidence type="ECO:0000259" key="1">
    <source>
        <dbReference type="Pfam" id="PF26136"/>
    </source>
</evidence>
<proteinExistence type="predicted"/>
<keyword evidence="3" id="KW-1185">Reference proteome</keyword>
<sequence length="131" mass="14067">MTTDQPPAGGERPDDGARGRLAAAQAELLAALVAGGPAPAGFDPARLRTQAAALAAKRRRVARRVWPELAHALGDRFDPLFDDYAARHPRPAEGARADVRAFAADLRARGLLPAGLVPSPLRRLLRRITRR</sequence>
<accession>A0A853A1D1</accession>
<evidence type="ECO:0000313" key="3">
    <source>
        <dbReference type="Proteomes" id="UP000567795"/>
    </source>
</evidence>
<dbReference type="InterPro" id="IPR058711">
    <property type="entry name" value="SCO6045-like_C"/>
</dbReference>
<dbReference type="EMBL" id="JACBZD010000002">
    <property type="protein sequence ID" value="NYI07947.1"/>
    <property type="molecule type" value="Genomic_DNA"/>
</dbReference>
<evidence type="ECO:0000313" key="2">
    <source>
        <dbReference type="EMBL" id="NYI07947.1"/>
    </source>
</evidence>
<dbReference type="Proteomes" id="UP000567795">
    <property type="component" value="Unassembled WGS sequence"/>
</dbReference>
<feature type="domain" description="SCO6045-like C-terminal" evidence="1">
    <location>
        <begin position="22"/>
        <end position="108"/>
    </location>
</feature>